<feature type="region of interest" description="Disordered" evidence="2">
    <location>
        <begin position="37"/>
        <end position="76"/>
    </location>
</feature>
<dbReference type="RefSeq" id="WP_131498676.1">
    <property type="nucleotide sequence ID" value="NZ_SJKC01000004.1"/>
</dbReference>
<evidence type="ECO:0000256" key="2">
    <source>
        <dbReference type="SAM" id="MobiDB-lite"/>
    </source>
</evidence>
<organism evidence="3 4">
    <name type="scientific">Kribbella speibonae</name>
    <dbReference type="NCBI Taxonomy" id="1572660"/>
    <lineage>
        <taxon>Bacteria</taxon>
        <taxon>Bacillati</taxon>
        <taxon>Actinomycetota</taxon>
        <taxon>Actinomycetes</taxon>
        <taxon>Propionibacteriales</taxon>
        <taxon>Kribbellaceae</taxon>
        <taxon>Kribbella</taxon>
    </lineage>
</organism>
<gene>
    <name evidence="3" type="ORF">E0H92_30455</name>
</gene>
<name>A0A4R0INA1_9ACTN</name>
<evidence type="ECO:0000313" key="3">
    <source>
        <dbReference type="EMBL" id="TCC34337.1"/>
    </source>
</evidence>
<dbReference type="AlphaFoldDB" id="A0A4R0INA1"/>
<dbReference type="InterPro" id="IPR036165">
    <property type="entry name" value="YefM-like_sf"/>
</dbReference>
<comment type="similarity">
    <text evidence="1">Belongs to the phD/YefM antitoxin family.</text>
</comment>
<comment type="caution">
    <text evidence="3">The sequence shown here is derived from an EMBL/GenBank/DDBJ whole genome shotgun (WGS) entry which is preliminary data.</text>
</comment>
<dbReference type="Gene3D" id="3.40.1620.10">
    <property type="entry name" value="YefM-like domain"/>
    <property type="match status" value="1"/>
</dbReference>
<dbReference type="SUPFAM" id="SSF143120">
    <property type="entry name" value="YefM-like"/>
    <property type="match status" value="1"/>
</dbReference>
<proteinExistence type="inferred from homology"/>
<evidence type="ECO:0000256" key="1">
    <source>
        <dbReference type="ARBA" id="ARBA00009981"/>
    </source>
</evidence>
<dbReference type="EMBL" id="SJKC01000004">
    <property type="protein sequence ID" value="TCC34337.1"/>
    <property type="molecule type" value="Genomic_DNA"/>
</dbReference>
<dbReference type="Proteomes" id="UP000294225">
    <property type="component" value="Unassembled WGS sequence"/>
</dbReference>
<evidence type="ECO:0000313" key="4">
    <source>
        <dbReference type="Proteomes" id="UP000294225"/>
    </source>
</evidence>
<reference evidence="3 4" key="1">
    <citation type="submission" date="2019-02" db="EMBL/GenBank/DDBJ databases">
        <title>Kribbella capetownensis sp. nov. and Kribbella speibonae sp. nov., isolated from soil.</title>
        <authorList>
            <person name="Curtis S.M."/>
            <person name="Norton I."/>
            <person name="Everest G.J."/>
            <person name="Meyers P.R."/>
        </authorList>
    </citation>
    <scope>NUCLEOTIDE SEQUENCE [LARGE SCALE GENOMIC DNA]</scope>
    <source>
        <strain evidence="3 4">YM55</strain>
    </source>
</reference>
<feature type="compositionally biased region" description="Low complexity" evidence="2">
    <location>
        <begin position="66"/>
        <end position="76"/>
    </location>
</feature>
<protein>
    <submittedName>
        <fullName evidence="3">Type II toxin-antitoxin system Phd/YefM family antitoxin</fullName>
    </submittedName>
</protein>
<dbReference type="NCBIfam" id="TIGR01552">
    <property type="entry name" value="phd_fam"/>
    <property type="match status" value="1"/>
</dbReference>
<sequence>MKIISQAELQDSLDAVLDAVEAGEMYRITSNGTEVAELRPLSQRPRPTTAELIDGRRRLPQGDGAGLRADGDALPG</sequence>
<accession>A0A4R0INA1</accession>